<evidence type="ECO:0000313" key="2">
    <source>
        <dbReference type="EMBL" id="ORZ30501.1"/>
    </source>
</evidence>
<dbReference type="EMBL" id="MCFL01000083">
    <property type="protein sequence ID" value="ORZ30501.1"/>
    <property type="molecule type" value="Genomic_DNA"/>
</dbReference>
<sequence>MNVSEPKLMYAAPHRDAVMDAPGWLLLQLHLILDGDRMHEVIDWTSFGTKDSPCTSIVVASISFNAMLTFVRQVHVFSSHKAQKAQKASTIDSGIEAVTQGIIDQGVPIVLPSAIGRDGESNRGASQEQDAGDDIDDDSDSRKRTYRNPIDPATITSGYQQVYQKVDFFCPKVGHHGRWVDEIAFALGWSNSVMETIYGHNAILYRVLRGAAGITPHEAYPCEASPSCRLGQAATGFAKSWRSFAFPMGQRATAPCQRGSKSCRCRGQEARARVYWADSIFQVPHPWTRV</sequence>
<feature type="compositionally biased region" description="Acidic residues" evidence="1">
    <location>
        <begin position="130"/>
        <end position="139"/>
    </location>
</feature>
<name>A0A1Y2H986_9FUNG</name>
<dbReference type="Proteomes" id="UP000193411">
    <property type="component" value="Unassembled WGS sequence"/>
</dbReference>
<reference evidence="2 3" key="1">
    <citation type="submission" date="2016-07" db="EMBL/GenBank/DDBJ databases">
        <title>Pervasive Adenine N6-methylation of Active Genes in Fungi.</title>
        <authorList>
            <consortium name="DOE Joint Genome Institute"/>
            <person name="Mondo S.J."/>
            <person name="Dannebaum R.O."/>
            <person name="Kuo R.C."/>
            <person name="Labutti K."/>
            <person name="Haridas S."/>
            <person name="Kuo A."/>
            <person name="Salamov A."/>
            <person name="Ahrendt S.R."/>
            <person name="Lipzen A."/>
            <person name="Sullivan W."/>
            <person name="Andreopoulos W.B."/>
            <person name="Clum A."/>
            <person name="Lindquist E."/>
            <person name="Daum C."/>
            <person name="Ramamoorthy G.K."/>
            <person name="Gryganskyi A."/>
            <person name="Culley D."/>
            <person name="Magnuson J.K."/>
            <person name="James T.Y."/>
            <person name="O'Malley M.A."/>
            <person name="Stajich J.E."/>
            <person name="Spatafora J.W."/>
            <person name="Visel A."/>
            <person name="Grigoriev I.V."/>
        </authorList>
    </citation>
    <scope>NUCLEOTIDE SEQUENCE [LARGE SCALE GENOMIC DNA]</scope>
    <source>
        <strain evidence="2 3">PL171</strain>
    </source>
</reference>
<gene>
    <name evidence="2" type="ORF">BCR44DRAFT_265797</name>
</gene>
<evidence type="ECO:0000256" key="1">
    <source>
        <dbReference type="SAM" id="MobiDB-lite"/>
    </source>
</evidence>
<keyword evidence="3" id="KW-1185">Reference proteome</keyword>
<organism evidence="2 3">
    <name type="scientific">Catenaria anguillulae PL171</name>
    <dbReference type="NCBI Taxonomy" id="765915"/>
    <lineage>
        <taxon>Eukaryota</taxon>
        <taxon>Fungi</taxon>
        <taxon>Fungi incertae sedis</taxon>
        <taxon>Blastocladiomycota</taxon>
        <taxon>Blastocladiomycetes</taxon>
        <taxon>Blastocladiales</taxon>
        <taxon>Catenariaceae</taxon>
        <taxon>Catenaria</taxon>
    </lineage>
</organism>
<feature type="region of interest" description="Disordered" evidence="1">
    <location>
        <begin position="115"/>
        <end position="152"/>
    </location>
</feature>
<dbReference type="AlphaFoldDB" id="A0A1Y2H986"/>
<proteinExistence type="predicted"/>
<evidence type="ECO:0000313" key="3">
    <source>
        <dbReference type="Proteomes" id="UP000193411"/>
    </source>
</evidence>
<protein>
    <submittedName>
        <fullName evidence="2">Uncharacterized protein</fullName>
    </submittedName>
</protein>
<accession>A0A1Y2H986</accession>
<comment type="caution">
    <text evidence="2">The sequence shown here is derived from an EMBL/GenBank/DDBJ whole genome shotgun (WGS) entry which is preliminary data.</text>
</comment>